<dbReference type="GO" id="GO:0003677">
    <property type="term" value="F:DNA binding"/>
    <property type="evidence" value="ECO:0007669"/>
    <property type="project" value="UniProtKB-KW"/>
</dbReference>
<dbReference type="EMBL" id="FNUC01000004">
    <property type="protein sequence ID" value="SEF18593.1"/>
    <property type="molecule type" value="Genomic_DNA"/>
</dbReference>
<dbReference type="STRING" id="561176.SAMN04488561_6658"/>
<keyword evidence="6" id="KW-1185">Reference proteome</keyword>
<dbReference type="InterPro" id="IPR008920">
    <property type="entry name" value="TF_FadR/GntR_C"/>
</dbReference>
<dbReference type="SUPFAM" id="SSF48008">
    <property type="entry name" value="GntR ligand-binding domain-like"/>
    <property type="match status" value="1"/>
</dbReference>
<proteinExistence type="predicted"/>
<dbReference type="Gene3D" id="1.20.120.530">
    <property type="entry name" value="GntR ligand-binding domain-like"/>
    <property type="match status" value="1"/>
</dbReference>
<dbReference type="AlphaFoldDB" id="A0A1H5PXJ9"/>
<dbReference type="SUPFAM" id="SSF46785">
    <property type="entry name" value="Winged helix' DNA-binding domain"/>
    <property type="match status" value="1"/>
</dbReference>
<sequence>MAASDSLDVRPGVAGQLSRGDVPVMRRASLREQVRQAVEELIVFGKLAPGEHLAEESIAELLGVSRQPVREALQSLSVAGFVDLRAGRGAFVHEPTAREAREVFHVRALLESDSCRLAAQNVDDDGVRRLEGIYADGLEASSRGDDPRRLLELNRAFHRAITEIGANRVSLALLADLERRAGWYLATIIANRAPSSWAEHRAILDAVAAHDADLAGDLMLNHIDHSRDLLEFTGQ</sequence>
<dbReference type="PROSITE" id="PS50949">
    <property type="entry name" value="HTH_GNTR"/>
    <property type="match status" value="1"/>
</dbReference>
<dbReference type="OrthoDB" id="8664638at2"/>
<dbReference type="Proteomes" id="UP000181980">
    <property type="component" value="Unassembled WGS sequence"/>
</dbReference>
<dbReference type="InterPro" id="IPR000524">
    <property type="entry name" value="Tscrpt_reg_HTH_GntR"/>
</dbReference>
<evidence type="ECO:0000256" key="2">
    <source>
        <dbReference type="ARBA" id="ARBA00023125"/>
    </source>
</evidence>
<evidence type="ECO:0000313" key="6">
    <source>
        <dbReference type="Proteomes" id="UP000181980"/>
    </source>
</evidence>
<keyword evidence="3" id="KW-0804">Transcription</keyword>
<dbReference type="RefSeq" id="WP_069113681.1">
    <property type="nucleotide sequence ID" value="NZ_FNUC01000004.1"/>
</dbReference>
<accession>A0A1H5PXJ9</accession>
<feature type="domain" description="HTH gntR-type" evidence="4">
    <location>
        <begin position="28"/>
        <end position="95"/>
    </location>
</feature>
<dbReference type="Gene3D" id="1.10.10.10">
    <property type="entry name" value="Winged helix-like DNA-binding domain superfamily/Winged helix DNA-binding domain"/>
    <property type="match status" value="1"/>
</dbReference>
<evidence type="ECO:0000256" key="1">
    <source>
        <dbReference type="ARBA" id="ARBA00023015"/>
    </source>
</evidence>
<dbReference type="Pfam" id="PF07729">
    <property type="entry name" value="FCD"/>
    <property type="match status" value="1"/>
</dbReference>
<dbReference type="SMART" id="SM00345">
    <property type="entry name" value="HTH_GNTR"/>
    <property type="match status" value="1"/>
</dbReference>
<dbReference type="PRINTS" id="PR00035">
    <property type="entry name" value="HTHGNTR"/>
</dbReference>
<dbReference type="InterPro" id="IPR036388">
    <property type="entry name" value="WH-like_DNA-bd_sf"/>
</dbReference>
<dbReference type="Pfam" id="PF00392">
    <property type="entry name" value="GntR"/>
    <property type="match status" value="1"/>
</dbReference>
<dbReference type="SMART" id="SM00895">
    <property type="entry name" value="FCD"/>
    <property type="match status" value="1"/>
</dbReference>
<gene>
    <name evidence="5" type="ORF">SAMN04488561_6658</name>
</gene>
<protein>
    <submittedName>
        <fullName evidence="5">DNA-binding transcriptional regulator, GntR family</fullName>
    </submittedName>
</protein>
<dbReference type="InterPro" id="IPR036390">
    <property type="entry name" value="WH_DNA-bd_sf"/>
</dbReference>
<evidence type="ECO:0000259" key="4">
    <source>
        <dbReference type="PROSITE" id="PS50949"/>
    </source>
</evidence>
<reference evidence="6" key="1">
    <citation type="submission" date="2016-10" db="EMBL/GenBank/DDBJ databases">
        <authorList>
            <person name="Varghese N."/>
            <person name="Submissions S."/>
        </authorList>
    </citation>
    <scope>NUCLEOTIDE SEQUENCE [LARGE SCALE GENOMIC DNA]</scope>
    <source>
        <strain evidence="6">DSM 45237</strain>
    </source>
</reference>
<dbReference type="PANTHER" id="PTHR43537:SF45">
    <property type="entry name" value="GNTR FAMILY REGULATORY PROTEIN"/>
    <property type="match status" value="1"/>
</dbReference>
<keyword evidence="1" id="KW-0805">Transcription regulation</keyword>
<dbReference type="InterPro" id="IPR011711">
    <property type="entry name" value="GntR_C"/>
</dbReference>
<evidence type="ECO:0000313" key="5">
    <source>
        <dbReference type="EMBL" id="SEF18593.1"/>
    </source>
</evidence>
<keyword evidence="2 5" id="KW-0238">DNA-binding</keyword>
<dbReference type="PANTHER" id="PTHR43537">
    <property type="entry name" value="TRANSCRIPTIONAL REGULATOR, GNTR FAMILY"/>
    <property type="match status" value="1"/>
</dbReference>
<evidence type="ECO:0000256" key="3">
    <source>
        <dbReference type="ARBA" id="ARBA00023163"/>
    </source>
</evidence>
<dbReference type="GO" id="GO:0003700">
    <property type="term" value="F:DNA-binding transcription factor activity"/>
    <property type="evidence" value="ECO:0007669"/>
    <property type="project" value="InterPro"/>
</dbReference>
<organism evidence="5 6">
    <name type="scientific">Jiangella alba</name>
    <dbReference type="NCBI Taxonomy" id="561176"/>
    <lineage>
        <taxon>Bacteria</taxon>
        <taxon>Bacillati</taxon>
        <taxon>Actinomycetota</taxon>
        <taxon>Actinomycetes</taxon>
        <taxon>Jiangellales</taxon>
        <taxon>Jiangellaceae</taxon>
        <taxon>Jiangella</taxon>
    </lineage>
</organism>
<dbReference type="CDD" id="cd07377">
    <property type="entry name" value="WHTH_GntR"/>
    <property type="match status" value="1"/>
</dbReference>
<name>A0A1H5PXJ9_9ACTN</name>